<keyword evidence="3" id="KW-1185">Reference proteome</keyword>
<organism evidence="2 3">
    <name type="scientific">Nocardiopsis kunsanensis</name>
    <dbReference type="NCBI Taxonomy" id="141693"/>
    <lineage>
        <taxon>Bacteria</taxon>
        <taxon>Bacillati</taxon>
        <taxon>Actinomycetota</taxon>
        <taxon>Actinomycetes</taxon>
        <taxon>Streptosporangiales</taxon>
        <taxon>Nocardiopsidaceae</taxon>
        <taxon>Nocardiopsis</taxon>
    </lineage>
</organism>
<dbReference type="RefSeq" id="WP_017578158.1">
    <property type="nucleotide sequence ID" value="NZ_BMXL01000009.1"/>
</dbReference>
<accession>A0A919CHB7</accession>
<proteinExistence type="predicted"/>
<gene>
    <name evidence="2" type="ORF">GCM10007147_22080</name>
</gene>
<protein>
    <submittedName>
        <fullName evidence="2">Uncharacterized protein</fullName>
    </submittedName>
</protein>
<evidence type="ECO:0000256" key="1">
    <source>
        <dbReference type="SAM" id="MobiDB-lite"/>
    </source>
</evidence>
<dbReference type="Proteomes" id="UP000654947">
    <property type="component" value="Unassembled WGS sequence"/>
</dbReference>
<dbReference type="AlphaFoldDB" id="A0A919CHB7"/>
<feature type="compositionally biased region" description="Polar residues" evidence="1">
    <location>
        <begin position="111"/>
        <end position="122"/>
    </location>
</feature>
<feature type="region of interest" description="Disordered" evidence="1">
    <location>
        <begin position="94"/>
        <end position="122"/>
    </location>
</feature>
<dbReference type="EMBL" id="BMXL01000009">
    <property type="protein sequence ID" value="GHD25145.1"/>
    <property type="molecule type" value="Genomic_DNA"/>
</dbReference>
<evidence type="ECO:0000313" key="3">
    <source>
        <dbReference type="Proteomes" id="UP000654947"/>
    </source>
</evidence>
<sequence>MDDEQLFDELLRRLNSEGDSAEYSDDRSGVLLHRFQGTDHDPPFVLHVDARTLGEHLRSMGGLRELFPDESPDISALQLFLVRVMETVDLVLSSSGASDSDRRHLVPVASGVSSRTEPPVSS</sequence>
<evidence type="ECO:0000313" key="2">
    <source>
        <dbReference type="EMBL" id="GHD25145.1"/>
    </source>
</evidence>
<comment type="caution">
    <text evidence="2">The sequence shown here is derived from an EMBL/GenBank/DDBJ whole genome shotgun (WGS) entry which is preliminary data.</text>
</comment>
<name>A0A919CHB7_9ACTN</name>
<reference evidence="2 3" key="1">
    <citation type="journal article" date="2014" name="Int. J. Syst. Evol. Microbiol.">
        <title>Complete genome sequence of Corynebacterium casei LMG S-19264T (=DSM 44701T), isolated from a smear-ripened cheese.</title>
        <authorList>
            <consortium name="US DOE Joint Genome Institute (JGI-PGF)"/>
            <person name="Walter F."/>
            <person name="Albersmeier A."/>
            <person name="Kalinowski J."/>
            <person name="Ruckert C."/>
        </authorList>
    </citation>
    <scope>NUCLEOTIDE SEQUENCE [LARGE SCALE GENOMIC DNA]</scope>
    <source>
        <strain evidence="2 3">KCTC 19473</strain>
    </source>
</reference>